<dbReference type="InterPro" id="IPR008965">
    <property type="entry name" value="CBM2/CBM3_carb-bd_dom_sf"/>
</dbReference>
<dbReference type="PROSITE" id="PS51173">
    <property type="entry name" value="CBM2"/>
    <property type="match status" value="1"/>
</dbReference>
<protein>
    <recommendedName>
        <fullName evidence="4">Endoglucanase</fullName>
        <ecNumber evidence="4">3.2.1.4</ecNumber>
    </recommendedName>
</protein>
<evidence type="ECO:0000313" key="8">
    <source>
        <dbReference type="Proteomes" id="UP000250462"/>
    </source>
</evidence>
<dbReference type="GO" id="GO:0030247">
    <property type="term" value="F:polysaccharide binding"/>
    <property type="evidence" value="ECO:0007669"/>
    <property type="project" value="UniProtKB-UniRule"/>
</dbReference>
<evidence type="ECO:0000256" key="5">
    <source>
        <dbReference type="SAM" id="SignalP"/>
    </source>
</evidence>
<keyword evidence="4" id="KW-0136">Cellulose degradation</keyword>
<evidence type="ECO:0000256" key="2">
    <source>
        <dbReference type="ARBA" id="ARBA00022801"/>
    </source>
</evidence>
<organism evidence="7 8">
    <name type="scientific">Phytoactinopolyspora halophila</name>
    <dbReference type="NCBI Taxonomy" id="1981511"/>
    <lineage>
        <taxon>Bacteria</taxon>
        <taxon>Bacillati</taxon>
        <taxon>Actinomycetota</taxon>
        <taxon>Actinomycetes</taxon>
        <taxon>Jiangellales</taxon>
        <taxon>Jiangellaceae</taxon>
        <taxon>Phytoactinopolyspora</taxon>
    </lineage>
</organism>
<dbReference type="Gene3D" id="3.20.20.80">
    <property type="entry name" value="Glycosidases"/>
    <property type="match status" value="1"/>
</dbReference>
<keyword evidence="4" id="KW-0119">Carbohydrate metabolism</keyword>
<comment type="similarity">
    <text evidence="4">Belongs to the glycosyl hydrolase 5 (cellulase A) family.</text>
</comment>
<dbReference type="InterPro" id="IPR001919">
    <property type="entry name" value="CBD2"/>
</dbReference>
<dbReference type="EC" id="3.2.1.4" evidence="4"/>
<evidence type="ECO:0000256" key="4">
    <source>
        <dbReference type="RuleBase" id="RU361153"/>
    </source>
</evidence>
<feature type="domain" description="CBM2" evidence="6">
    <location>
        <begin position="344"/>
        <end position="456"/>
    </location>
</feature>
<dbReference type="Pfam" id="PF00553">
    <property type="entry name" value="CBM_2"/>
    <property type="match status" value="1"/>
</dbReference>
<dbReference type="InterPro" id="IPR017853">
    <property type="entry name" value="GH"/>
</dbReference>
<dbReference type="GO" id="GO:0030245">
    <property type="term" value="P:cellulose catabolic process"/>
    <property type="evidence" value="ECO:0007669"/>
    <property type="project" value="UniProtKB-KW"/>
</dbReference>
<dbReference type="EMBL" id="QMIG01000002">
    <property type="protein sequence ID" value="RAW17951.1"/>
    <property type="molecule type" value="Genomic_DNA"/>
</dbReference>
<proteinExistence type="inferred from homology"/>
<dbReference type="OrthoDB" id="9801198at2"/>
<evidence type="ECO:0000256" key="3">
    <source>
        <dbReference type="ARBA" id="ARBA00023295"/>
    </source>
</evidence>
<dbReference type="SMART" id="SM00637">
    <property type="entry name" value="CBD_II"/>
    <property type="match status" value="1"/>
</dbReference>
<gene>
    <name evidence="7" type="ORF">DPM12_03665</name>
</gene>
<reference evidence="7 8" key="1">
    <citation type="submission" date="2018-06" db="EMBL/GenBank/DDBJ databases">
        <title>Phytoactinopolyspora halophila sp. nov., a novel halophilic actinomycete isolated from a saline soil in China.</title>
        <authorList>
            <person name="Tang S.-K."/>
        </authorList>
    </citation>
    <scope>NUCLEOTIDE SEQUENCE [LARGE SCALE GENOMIC DNA]</scope>
    <source>
        <strain evidence="7 8">YIM 96934</strain>
    </source>
</reference>
<keyword evidence="3 4" id="KW-0326">Glycosidase</keyword>
<dbReference type="RefSeq" id="WP_112256908.1">
    <property type="nucleotide sequence ID" value="NZ_QMIG01000002.1"/>
</dbReference>
<dbReference type="InterPro" id="IPR012291">
    <property type="entry name" value="CBM2_carb-bd_dom_sf"/>
</dbReference>
<dbReference type="Pfam" id="PF00150">
    <property type="entry name" value="Cellulase"/>
    <property type="match status" value="1"/>
</dbReference>
<keyword evidence="8" id="KW-1185">Reference proteome</keyword>
<dbReference type="SUPFAM" id="SSF51445">
    <property type="entry name" value="(Trans)glycosidases"/>
    <property type="match status" value="1"/>
</dbReference>
<keyword evidence="4" id="KW-0624">Polysaccharide degradation</keyword>
<dbReference type="PANTHER" id="PTHR42754:SF1">
    <property type="entry name" value="LIPOPROTEIN"/>
    <property type="match status" value="1"/>
</dbReference>
<name>A0A329R034_9ACTN</name>
<dbReference type="AlphaFoldDB" id="A0A329R034"/>
<evidence type="ECO:0000256" key="1">
    <source>
        <dbReference type="ARBA" id="ARBA00000966"/>
    </source>
</evidence>
<feature type="chain" id="PRO_5016291256" description="Endoglucanase" evidence="5">
    <location>
        <begin position="29"/>
        <end position="456"/>
    </location>
</feature>
<comment type="caution">
    <text evidence="7">The sequence shown here is derived from an EMBL/GenBank/DDBJ whole genome shotgun (WGS) entry which is preliminary data.</text>
</comment>
<evidence type="ECO:0000313" key="7">
    <source>
        <dbReference type="EMBL" id="RAW17951.1"/>
    </source>
</evidence>
<dbReference type="Gene3D" id="2.60.40.290">
    <property type="match status" value="1"/>
</dbReference>
<evidence type="ECO:0000259" key="6">
    <source>
        <dbReference type="PROSITE" id="PS51173"/>
    </source>
</evidence>
<dbReference type="Proteomes" id="UP000250462">
    <property type="component" value="Unassembled WGS sequence"/>
</dbReference>
<dbReference type="InterPro" id="IPR001547">
    <property type="entry name" value="Glyco_hydro_5"/>
</dbReference>
<sequence length="456" mass="48541">MKPRTGMASAAVLALATAPFVFVQAAHADAGFTVSDGRLLDANGNDFVMRGVSHPHAWFGQELGSLEDISSLGANAVRVVLGSGQRWGPNDAADVAGVVDECQQHELVCMLEVHDTTGYGEESEAATLDEAVDYWIDIQSAVEGQEDYVLINIGNEPYGNDEETNANWAADTADAIGRLRDAGFDHTLVVDAPNWGQDWQQIMLDEAADVFAADPHANTVFSIHMYGVYETETAVEDYLTTFVDAGLPLMIGEFGHQHSDGDPAEDAIMAHAEELGLGYVGWSWSGNSDEVSYLDMVENFDVDQLTSWGERIFHGPDGIAETAECATVYDCDDDGNGDDDGNDDGDTSCAVSVSANWWEERSGAGGFTANLEITNTGDAAIDGWSLDVELASGHELVHGWSAGWSQDGSSLTAVNADWNAVIDPGDSAGIGFNGSWTGTFSEPTDVALNGEPCDMS</sequence>
<dbReference type="SUPFAM" id="SSF49384">
    <property type="entry name" value="Carbohydrate-binding domain"/>
    <property type="match status" value="1"/>
</dbReference>
<dbReference type="PANTHER" id="PTHR42754">
    <property type="entry name" value="ENDOGLUCANASE"/>
    <property type="match status" value="1"/>
</dbReference>
<feature type="signal peptide" evidence="5">
    <location>
        <begin position="1"/>
        <end position="28"/>
    </location>
</feature>
<dbReference type="GO" id="GO:0008810">
    <property type="term" value="F:cellulase activity"/>
    <property type="evidence" value="ECO:0007669"/>
    <property type="project" value="UniProtKB-EC"/>
</dbReference>
<keyword evidence="2 4" id="KW-0378">Hydrolase</keyword>
<keyword evidence="5" id="KW-0732">Signal</keyword>
<accession>A0A329R034</accession>
<comment type="catalytic activity">
    <reaction evidence="1 4">
        <text>Endohydrolysis of (1-&gt;4)-beta-D-glucosidic linkages in cellulose, lichenin and cereal beta-D-glucans.</text>
        <dbReference type="EC" id="3.2.1.4"/>
    </reaction>
</comment>